<dbReference type="InterPro" id="IPR036206">
    <property type="entry name" value="ThiamineP_synth_sf"/>
</dbReference>
<dbReference type="GO" id="GO:0009229">
    <property type="term" value="P:thiamine diphosphate biosynthetic process"/>
    <property type="evidence" value="ECO:0007669"/>
    <property type="project" value="UniProtKB-UniRule"/>
</dbReference>
<comment type="caution">
    <text evidence="9">Lacks conserved residue(s) required for the propagation of feature annotation.</text>
</comment>
<evidence type="ECO:0000256" key="11">
    <source>
        <dbReference type="RuleBase" id="RU004253"/>
    </source>
</evidence>
<evidence type="ECO:0000259" key="12">
    <source>
        <dbReference type="Pfam" id="PF02581"/>
    </source>
</evidence>
<evidence type="ECO:0000256" key="8">
    <source>
        <dbReference type="ARBA" id="ARBA00047883"/>
    </source>
</evidence>
<feature type="binding site" evidence="9">
    <location>
        <position position="202"/>
    </location>
    <ligand>
        <name>4-amino-2-methyl-5-(diphosphooxymethyl)pyrimidine</name>
        <dbReference type="ChEBI" id="CHEBI:57841"/>
    </ligand>
</feature>
<dbReference type="PANTHER" id="PTHR20857">
    <property type="entry name" value="THIAMINE-PHOSPHATE PYROPHOSPHORYLASE"/>
    <property type="match status" value="1"/>
</dbReference>
<evidence type="ECO:0000256" key="5">
    <source>
        <dbReference type="ARBA" id="ARBA00022977"/>
    </source>
</evidence>
<evidence type="ECO:0000313" key="14">
    <source>
        <dbReference type="EMBL" id="HHS62754.1"/>
    </source>
</evidence>
<comment type="catalytic activity">
    <reaction evidence="6 9 10">
        <text>4-methyl-5-(2-phosphooxyethyl)-thiazole + 4-amino-2-methyl-5-(diphosphooxymethyl)pyrimidine + H(+) = thiamine phosphate + diphosphate</text>
        <dbReference type="Rhea" id="RHEA:22328"/>
        <dbReference type="ChEBI" id="CHEBI:15378"/>
        <dbReference type="ChEBI" id="CHEBI:33019"/>
        <dbReference type="ChEBI" id="CHEBI:37575"/>
        <dbReference type="ChEBI" id="CHEBI:57841"/>
        <dbReference type="ChEBI" id="CHEBI:58296"/>
        <dbReference type="EC" id="2.5.1.3"/>
    </reaction>
</comment>
<dbReference type="HAMAP" id="MF_00097">
    <property type="entry name" value="TMP_synthase"/>
    <property type="match status" value="1"/>
</dbReference>
<dbReference type="FunFam" id="3.20.20.70:FF:000096">
    <property type="entry name" value="Thiamine-phosphate synthase"/>
    <property type="match status" value="1"/>
</dbReference>
<dbReference type="InterPro" id="IPR034291">
    <property type="entry name" value="TMP_synthase"/>
</dbReference>
<dbReference type="InterPro" id="IPR022998">
    <property type="entry name" value="ThiamineP_synth_TenI"/>
</dbReference>
<feature type="binding site" evidence="9">
    <location>
        <begin position="170"/>
        <end position="174"/>
    </location>
    <ligand>
        <name>4-amino-2-methyl-5-(diphosphooxymethyl)pyrimidine</name>
        <dbReference type="ChEBI" id="CHEBI:57841"/>
    </ligand>
</feature>
<dbReference type="AlphaFoldDB" id="A0A7C6AFJ7"/>
<organism evidence="14">
    <name type="scientific">candidate division WOR-3 bacterium</name>
    <dbReference type="NCBI Taxonomy" id="2052148"/>
    <lineage>
        <taxon>Bacteria</taxon>
        <taxon>Bacteria division WOR-3</taxon>
    </lineage>
</organism>
<dbReference type="InterPro" id="IPR041397">
    <property type="entry name" value="ThiD2"/>
</dbReference>
<dbReference type="PANTHER" id="PTHR20857:SF23">
    <property type="entry name" value="THIAMINE BIOSYNTHETIC BIFUNCTIONAL ENZYME"/>
    <property type="match status" value="1"/>
</dbReference>
<feature type="binding site" evidence="9">
    <location>
        <position position="297"/>
    </location>
    <ligand>
        <name>2-[(2R,5Z)-2-carboxy-4-methylthiazol-5(2H)-ylidene]ethyl phosphate</name>
        <dbReference type="ChEBI" id="CHEBI:62899"/>
    </ligand>
</feature>
<accession>A0A7C6AFJ7</accession>
<comment type="caution">
    <text evidence="14">The sequence shown here is derived from an EMBL/GenBank/DDBJ whole genome shotgun (WGS) entry which is preliminary data.</text>
</comment>
<evidence type="ECO:0000256" key="3">
    <source>
        <dbReference type="ARBA" id="ARBA00022723"/>
    </source>
</evidence>
<comment type="cofactor">
    <cofactor evidence="9">
        <name>Mg(2+)</name>
        <dbReference type="ChEBI" id="CHEBI:18420"/>
    </cofactor>
    <text evidence="9">Binds 1 Mg(2+) ion per subunit.</text>
</comment>
<feature type="domain" description="Thiamine phosphate synthase/TenI" evidence="12">
    <location>
        <begin position="140"/>
        <end position="318"/>
    </location>
</feature>
<proteinExistence type="inferred from homology"/>
<feature type="binding site" evidence="9">
    <location>
        <position position="222"/>
    </location>
    <ligand>
        <name>Mg(2+)</name>
        <dbReference type="ChEBI" id="CHEBI:18420"/>
    </ligand>
</feature>
<keyword evidence="3 9" id="KW-0479">Metal-binding</keyword>
<dbReference type="Gene3D" id="3.20.20.70">
    <property type="entry name" value="Aldolase class I"/>
    <property type="match status" value="1"/>
</dbReference>
<dbReference type="Pfam" id="PF17792">
    <property type="entry name" value="ThiD2"/>
    <property type="match status" value="1"/>
</dbReference>
<evidence type="ECO:0000256" key="4">
    <source>
        <dbReference type="ARBA" id="ARBA00022842"/>
    </source>
</evidence>
<dbReference type="CDD" id="cd00564">
    <property type="entry name" value="TMP_TenI"/>
    <property type="match status" value="1"/>
</dbReference>
<dbReference type="GO" id="GO:0005737">
    <property type="term" value="C:cytoplasm"/>
    <property type="evidence" value="ECO:0007669"/>
    <property type="project" value="TreeGrafter"/>
</dbReference>
<evidence type="ECO:0000256" key="2">
    <source>
        <dbReference type="ARBA" id="ARBA00022679"/>
    </source>
</evidence>
<reference evidence="14" key="1">
    <citation type="journal article" date="2020" name="mSystems">
        <title>Genome- and Community-Level Interaction Insights into Carbon Utilization and Element Cycling Functions of Hydrothermarchaeota in Hydrothermal Sediment.</title>
        <authorList>
            <person name="Zhou Z."/>
            <person name="Liu Y."/>
            <person name="Xu W."/>
            <person name="Pan J."/>
            <person name="Luo Z.H."/>
            <person name="Li M."/>
        </authorList>
    </citation>
    <scope>NUCLEOTIDE SEQUENCE [LARGE SCALE GENOMIC DNA]</scope>
    <source>
        <strain evidence="14">SpSt-783</strain>
    </source>
</reference>
<evidence type="ECO:0000256" key="1">
    <source>
        <dbReference type="ARBA" id="ARBA00005165"/>
    </source>
</evidence>
<evidence type="ECO:0000256" key="6">
    <source>
        <dbReference type="ARBA" id="ARBA00047334"/>
    </source>
</evidence>
<dbReference type="NCBIfam" id="TIGR00693">
    <property type="entry name" value="thiE"/>
    <property type="match status" value="1"/>
</dbReference>
<feature type="domain" description="ThiD2" evidence="13">
    <location>
        <begin position="5"/>
        <end position="126"/>
    </location>
</feature>
<keyword evidence="2 9" id="KW-0808">Transferase</keyword>
<evidence type="ECO:0000259" key="13">
    <source>
        <dbReference type="Pfam" id="PF17792"/>
    </source>
</evidence>
<evidence type="ECO:0000256" key="10">
    <source>
        <dbReference type="RuleBase" id="RU003826"/>
    </source>
</evidence>
<feature type="binding site" evidence="9">
    <location>
        <begin position="267"/>
        <end position="269"/>
    </location>
    <ligand>
        <name>2-[(2R,5Z)-2-carboxy-4-methylthiazol-5(2H)-ylidene]ethyl phosphate</name>
        <dbReference type="ChEBI" id="CHEBI:62899"/>
    </ligand>
</feature>
<keyword evidence="5 9" id="KW-0784">Thiamine biosynthesis</keyword>
<name>A0A7C6AFJ7_UNCW3</name>
<dbReference type="InterPro" id="IPR013785">
    <property type="entry name" value="Aldolase_TIM"/>
</dbReference>
<dbReference type="SUPFAM" id="SSF51391">
    <property type="entry name" value="Thiamin phosphate synthase"/>
    <property type="match status" value="1"/>
</dbReference>
<dbReference type="EC" id="2.5.1.3" evidence="9"/>
<dbReference type="GO" id="GO:0009228">
    <property type="term" value="P:thiamine biosynthetic process"/>
    <property type="evidence" value="ECO:0007669"/>
    <property type="project" value="UniProtKB-KW"/>
</dbReference>
<comment type="catalytic activity">
    <reaction evidence="8 9 10">
        <text>2-[(2R,5Z)-2-carboxy-4-methylthiazol-5(2H)-ylidene]ethyl phosphate + 4-amino-2-methyl-5-(diphosphooxymethyl)pyrimidine + 2 H(+) = thiamine phosphate + CO2 + diphosphate</text>
        <dbReference type="Rhea" id="RHEA:47844"/>
        <dbReference type="ChEBI" id="CHEBI:15378"/>
        <dbReference type="ChEBI" id="CHEBI:16526"/>
        <dbReference type="ChEBI" id="CHEBI:33019"/>
        <dbReference type="ChEBI" id="CHEBI:37575"/>
        <dbReference type="ChEBI" id="CHEBI:57841"/>
        <dbReference type="ChEBI" id="CHEBI:62899"/>
        <dbReference type="EC" id="2.5.1.3"/>
    </reaction>
</comment>
<dbReference type="EMBL" id="DTHJ01000084">
    <property type="protein sequence ID" value="HHS62754.1"/>
    <property type="molecule type" value="Genomic_DNA"/>
</dbReference>
<comment type="similarity">
    <text evidence="9 10">Belongs to the thiamine-phosphate synthase family.</text>
</comment>
<gene>
    <name evidence="9 14" type="primary">thiE</name>
    <name evidence="14" type="ORF">ENV70_03945</name>
</gene>
<comment type="pathway">
    <text evidence="1 9 11">Cofactor biosynthesis; thiamine diphosphate biosynthesis; thiamine phosphate from 4-amino-2-methyl-5-diphosphomethylpyrimidine and 4-methyl-5-(2-phosphoethyl)-thiazole: step 1/1.</text>
</comment>
<evidence type="ECO:0000256" key="7">
    <source>
        <dbReference type="ARBA" id="ARBA00047851"/>
    </source>
</evidence>
<comment type="function">
    <text evidence="9">Condenses 4-methyl-5-(beta-hydroxyethyl)thiazole monophosphate (THZ-P) and 2-methyl-4-amino-5-hydroxymethyl pyrimidine pyrophosphate (HMP-PP) to form thiamine monophosphate (TMP).</text>
</comment>
<comment type="catalytic activity">
    <reaction evidence="7 9 10">
        <text>2-(2-carboxy-4-methylthiazol-5-yl)ethyl phosphate + 4-amino-2-methyl-5-(diphosphooxymethyl)pyrimidine + 2 H(+) = thiamine phosphate + CO2 + diphosphate</text>
        <dbReference type="Rhea" id="RHEA:47848"/>
        <dbReference type="ChEBI" id="CHEBI:15378"/>
        <dbReference type="ChEBI" id="CHEBI:16526"/>
        <dbReference type="ChEBI" id="CHEBI:33019"/>
        <dbReference type="ChEBI" id="CHEBI:37575"/>
        <dbReference type="ChEBI" id="CHEBI:57841"/>
        <dbReference type="ChEBI" id="CHEBI:62890"/>
        <dbReference type="EC" id="2.5.1.3"/>
    </reaction>
</comment>
<feature type="binding site" evidence="9">
    <location>
        <position position="241"/>
    </location>
    <ligand>
        <name>4-amino-2-methyl-5-(diphosphooxymethyl)pyrimidine</name>
        <dbReference type="ChEBI" id="CHEBI:57841"/>
    </ligand>
</feature>
<dbReference type="GO" id="GO:0000287">
    <property type="term" value="F:magnesium ion binding"/>
    <property type="evidence" value="ECO:0007669"/>
    <property type="project" value="UniProtKB-UniRule"/>
</dbReference>
<dbReference type="Pfam" id="PF02581">
    <property type="entry name" value="TMP-TENI"/>
    <property type="match status" value="1"/>
</dbReference>
<dbReference type="UniPathway" id="UPA00060">
    <property type="reaction ID" value="UER00141"/>
</dbReference>
<evidence type="ECO:0000256" key="9">
    <source>
        <dbReference type="HAMAP-Rule" id="MF_00097"/>
    </source>
</evidence>
<feature type="binding site" evidence="9">
    <location>
        <position position="270"/>
    </location>
    <ligand>
        <name>4-amino-2-methyl-5-(diphosphooxymethyl)pyrimidine</name>
        <dbReference type="ChEBI" id="CHEBI:57841"/>
    </ligand>
</feature>
<dbReference type="GO" id="GO:0004789">
    <property type="term" value="F:thiamine-phosphate diphosphorylase activity"/>
    <property type="evidence" value="ECO:0007669"/>
    <property type="project" value="UniProtKB-UniRule"/>
</dbReference>
<protein>
    <recommendedName>
        <fullName evidence="9">Thiamine-phosphate synthase</fullName>
        <shortName evidence="9">TP synthase</shortName>
        <shortName evidence="9">TPS</shortName>
        <ecNumber evidence="9">2.5.1.3</ecNumber>
    </recommendedName>
    <alternativeName>
        <fullName evidence="9">Thiamine-phosphate pyrophosphorylase</fullName>
        <shortName evidence="9">TMP pyrophosphorylase</shortName>
        <shortName evidence="9">TMP-PPase</shortName>
    </alternativeName>
</protein>
<sequence>MQWERIIDVNLNRLTESLKLIEDYARFVMEDLSILENIRKLRKSFLNIKKSLPVKNFILYRHSETDLGREPEFDAIPRQTEDDILLANFSRAKESARIIEEILRQKNKIMSRNIKKIRFQIYDLEKLVLQKHKKRFDPRLYVIIDEKYIDKMPLYEMIKILQDNGVSMIQLRIKTMSDRRFYYYGKRIRALITNKELKFIINNRIDIALAVNADGIHLGQEDIPLNYARDILGENFIIGVSAHNLKEALRAQKNGADYLGVGAVFPTKTKQDAQVRGLDLIRKLKNKINIPIIAIGGINNRNYKKVLKAGADGIAIASYLFEGDLKENLWSLTKKA</sequence>
<keyword evidence="4 9" id="KW-0460">Magnesium</keyword>